<reference evidence="3 4" key="1">
    <citation type="submission" date="2016-10" db="EMBL/GenBank/DDBJ databases">
        <title>The Draft Genome Sequence of Actinokineospora bangkokensis 44EHWT reveals the biosynthetic pathway of antifungal compounds Thailandins with unusual extender unit butylmalonyl-CoA.</title>
        <authorList>
            <person name="Greule A."/>
            <person name="Intra B."/>
            <person name="Flemming S."/>
            <person name="Rommel M.G."/>
            <person name="Panbangred W."/>
            <person name="Bechthold A."/>
        </authorList>
    </citation>
    <scope>NUCLEOTIDE SEQUENCE [LARGE SCALE GENOMIC DNA]</scope>
    <source>
        <strain evidence="3 4">44EHW</strain>
    </source>
</reference>
<evidence type="ECO:0000313" key="3">
    <source>
        <dbReference type="EMBL" id="OLR94257.1"/>
    </source>
</evidence>
<evidence type="ECO:0008006" key="5">
    <source>
        <dbReference type="Google" id="ProtNLM"/>
    </source>
</evidence>
<dbReference type="Proteomes" id="UP000186040">
    <property type="component" value="Unassembled WGS sequence"/>
</dbReference>
<feature type="region of interest" description="Disordered" evidence="1">
    <location>
        <begin position="22"/>
        <end position="57"/>
    </location>
</feature>
<dbReference type="Pfam" id="PF12079">
    <property type="entry name" value="DUF3558"/>
    <property type="match status" value="1"/>
</dbReference>
<feature type="chain" id="PRO_5039464530" description="DUF3558 domain-containing protein" evidence="2">
    <location>
        <begin position="22"/>
        <end position="172"/>
    </location>
</feature>
<name>A0A1Q9LQD2_9PSEU</name>
<protein>
    <recommendedName>
        <fullName evidence="5">DUF3558 domain-containing protein</fullName>
    </recommendedName>
</protein>
<evidence type="ECO:0000256" key="1">
    <source>
        <dbReference type="SAM" id="MobiDB-lite"/>
    </source>
</evidence>
<dbReference type="EMBL" id="MKQR01000007">
    <property type="protein sequence ID" value="OLR94257.1"/>
    <property type="molecule type" value="Genomic_DNA"/>
</dbReference>
<proteinExistence type="predicted"/>
<gene>
    <name evidence="3" type="ORF">BJP25_10760</name>
</gene>
<feature type="compositionally biased region" description="Low complexity" evidence="1">
    <location>
        <begin position="22"/>
        <end position="43"/>
    </location>
</feature>
<sequence>MQPAPAVVAALLLLLSACGSAPDDARATAAPADPAAPSVSAPAPTQPGPVHELTAAPDPCTLLTPAQLAPVLGTTPAEPTPQTGDGQRACAWGDGEFHGVQLSMTEEGPAQGRAVDVGGRPGVVEQQDEYMCQVQVHTGGLAVSTRAIASGGAELCRHAATELDAALDTAGW</sequence>
<accession>A0A1Q9LQD2</accession>
<keyword evidence="2" id="KW-0732">Signal</keyword>
<dbReference type="STRING" id="1193682.BJP25_10760"/>
<feature type="signal peptide" evidence="2">
    <location>
        <begin position="1"/>
        <end position="21"/>
    </location>
</feature>
<keyword evidence="4" id="KW-1185">Reference proteome</keyword>
<dbReference type="RefSeq" id="WP_075973639.1">
    <property type="nucleotide sequence ID" value="NZ_MKQR01000007.1"/>
</dbReference>
<dbReference type="AlphaFoldDB" id="A0A1Q9LQD2"/>
<evidence type="ECO:0000313" key="4">
    <source>
        <dbReference type="Proteomes" id="UP000186040"/>
    </source>
</evidence>
<dbReference type="OrthoDB" id="3700609at2"/>
<dbReference type="InterPro" id="IPR024520">
    <property type="entry name" value="DUF3558"/>
</dbReference>
<evidence type="ECO:0000256" key="2">
    <source>
        <dbReference type="SAM" id="SignalP"/>
    </source>
</evidence>
<organism evidence="3 4">
    <name type="scientific">Actinokineospora bangkokensis</name>
    <dbReference type="NCBI Taxonomy" id="1193682"/>
    <lineage>
        <taxon>Bacteria</taxon>
        <taxon>Bacillati</taxon>
        <taxon>Actinomycetota</taxon>
        <taxon>Actinomycetes</taxon>
        <taxon>Pseudonocardiales</taxon>
        <taxon>Pseudonocardiaceae</taxon>
        <taxon>Actinokineospora</taxon>
    </lineage>
</organism>
<comment type="caution">
    <text evidence="3">The sequence shown here is derived from an EMBL/GenBank/DDBJ whole genome shotgun (WGS) entry which is preliminary data.</text>
</comment>